<dbReference type="AlphaFoldDB" id="A0A1F4TQT6"/>
<evidence type="ECO:0000259" key="1">
    <source>
        <dbReference type="Pfam" id="PF08937"/>
    </source>
</evidence>
<dbReference type="Pfam" id="PF08937">
    <property type="entry name" value="ThsB_TIR"/>
    <property type="match status" value="1"/>
</dbReference>
<organism evidence="2 3">
    <name type="scientific">candidate division WOR-1 bacterium RIFOXYC2_FULL_41_25</name>
    <dbReference type="NCBI Taxonomy" id="1802586"/>
    <lineage>
        <taxon>Bacteria</taxon>
        <taxon>Bacillati</taxon>
        <taxon>Saganbacteria</taxon>
    </lineage>
</organism>
<sequence length="227" mass="25832">MKNKTAFLSHSNHEEDQIYIDLLFSAFCGMGIDLYIAERPENAEGDKELSDKLNNHINSKDIFVVLYTFHAHKSQIVQQEIGRADNAKKQIIAIVEDGVSPLGRTEGREQFRCLDRSKDPKKVIREIVDRFKATLGIKKQNKGEARELNDSERKILELLVNADESEMPQKVLKKFLGVSVKEYNLATNKLMYDDLIEEGGSIGFYNGMTDSLTWRLTGSGHQVLRDL</sequence>
<accession>A0A1F4TQT6</accession>
<evidence type="ECO:0000313" key="2">
    <source>
        <dbReference type="EMBL" id="OGC35092.1"/>
    </source>
</evidence>
<dbReference type="EMBL" id="MEUI01000008">
    <property type="protein sequence ID" value="OGC35092.1"/>
    <property type="molecule type" value="Genomic_DNA"/>
</dbReference>
<feature type="domain" description="Thoeris protein ThsB TIR-like" evidence="1">
    <location>
        <begin position="7"/>
        <end position="98"/>
    </location>
</feature>
<name>A0A1F4TQT6_UNCSA</name>
<evidence type="ECO:0000313" key="3">
    <source>
        <dbReference type="Proteomes" id="UP000177309"/>
    </source>
</evidence>
<protein>
    <recommendedName>
        <fullName evidence="1">Thoeris protein ThsB TIR-like domain-containing protein</fullName>
    </recommendedName>
</protein>
<gene>
    <name evidence="2" type="ORF">A2462_06000</name>
</gene>
<dbReference type="SUPFAM" id="SSF52200">
    <property type="entry name" value="Toll/Interleukin receptor TIR domain"/>
    <property type="match status" value="1"/>
</dbReference>
<reference evidence="2 3" key="1">
    <citation type="journal article" date="2016" name="Nat. Commun.">
        <title>Thousands of microbial genomes shed light on interconnected biogeochemical processes in an aquifer system.</title>
        <authorList>
            <person name="Anantharaman K."/>
            <person name="Brown C.T."/>
            <person name="Hug L.A."/>
            <person name="Sharon I."/>
            <person name="Castelle C.J."/>
            <person name="Probst A.J."/>
            <person name="Thomas B.C."/>
            <person name="Singh A."/>
            <person name="Wilkins M.J."/>
            <person name="Karaoz U."/>
            <person name="Brodie E.L."/>
            <person name="Williams K.H."/>
            <person name="Hubbard S.S."/>
            <person name="Banfield J.F."/>
        </authorList>
    </citation>
    <scope>NUCLEOTIDE SEQUENCE [LARGE SCALE GENOMIC DNA]</scope>
</reference>
<dbReference type="InterPro" id="IPR015032">
    <property type="entry name" value="ThsB__TIR-like_domain"/>
</dbReference>
<dbReference type="InterPro" id="IPR035897">
    <property type="entry name" value="Toll_tir_struct_dom_sf"/>
</dbReference>
<dbReference type="Gene3D" id="3.40.50.10140">
    <property type="entry name" value="Toll/interleukin-1 receptor homology (TIR) domain"/>
    <property type="match status" value="1"/>
</dbReference>
<proteinExistence type="predicted"/>
<dbReference type="Proteomes" id="UP000177309">
    <property type="component" value="Unassembled WGS sequence"/>
</dbReference>
<comment type="caution">
    <text evidence="2">The sequence shown here is derived from an EMBL/GenBank/DDBJ whole genome shotgun (WGS) entry which is preliminary data.</text>
</comment>